<dbReference type="InterPro" id="IPR002912">
    <property type="entry name" value="ACT_dom"/>
</dbReference>
<dbReference type="Pfam" id="PF00010">
    <property type="entry name" value="HLH"/>
    <property type="match status" value="1"/>
</dbReference>
<dbReference type="InterPro" id="IPR051358">
    <property type="entry name" value="TF_AMS/ICE1/BHLH6-like"/>
</dbReference>
<dbReference type="Proteomes" id="UP000594638">
    <property type="component" value="Unassembled WGS sequence"/>
</dbReference>
<keyword evidence="10" id="KW-1185">Reference proteome</keyword>
<dbReference type="GO" id="GO:0005634">
    <property type="term" value="C:nucleus"/>
    <property type="evidence" value="ECO:0007669"/>
    <property type="project" value="UniProtKB-SubCell"/>
</dbReference>
<dbReference type="InterPro" id="IPR054502">
    <property type="entry name" value="bHLH-TF_ACT-like_plant"/>
</dbReference>
<dbReference type="GO" id="GO:0003700">
    <property type="term" value="F:DNA-binding transcription factor activity"/>
    <property type="evidence" value="ECO:0007669"/>
    <property type="project" value="TreeGrafter"/>
</dbReference>
<dbReference type="AlphaFoldDB" id="A0A8S0PSF2"/>
<gene>
    <name evidence="9" type="ORF">OLEA9_A066753</name>
</gene>
<comment type="caution">
    <text evidence="9">The sequence shown here is derived from an EMBL/GenBank/DDBJ whole genome shotgun (WGS) entry which is preliminary data.</text>
</comment>
<feature type="coiled-coil region" evidence="5">
    <location>
        <begin position="44"/>
        <end position="98"/>
    </location>
</feature>
<feature type="region of interest" description="Disordered" evidence="6">
    <location>
        <begin position="23"/>
        <end position="44"/>
    </location>
</feature>
<dbReference type="PANTHER" id="PTHR31945">
    <property type="entry name" value="TRANSCRIPTION FACTOR SCREAM2-RELATED"/>
    <property type="match status" value="1"/>
</dbReference>
<accession>A0A8S0PSF2</accession>
<keyword evidence="5" id="KW-0175">Coiled coil</keyword>
<dbReference type="OrthoDB" id="690068at2759"/>
<dbReference type="InterPro" id="IPR011598">
    <property type="entry name" value="bHLH_dom"/>
</dbReference>
<dbReference type="GO" id="GO:0046983">
    <property type="term" value="F:protein dimerization activity"/>
    <property type="evidence" value="ECO:0007669"/>
    <property type="project" value="InterPro"/>
</dbReference>
<evidence type="ECO:0000259" key="7">
    <source>
        <dbReference type="PROSITE" id="PS50888"/>
    </source>
</evidence>
<evidence type="ECO:0000313" key="10">
    <source>
        <dbReference type="Proteomes" id="UP000594638"/>
    </source>
</evidence>
<dbReference type="SUPFAM" id="SSF47459">
    <property type="entry name" value="HLH, helix-loop-helix DNA-binding domain"/>
    <property type="match status" value="1"/>
</dbReference>
<evidence type="ECO:0000256" key="4">
    <source>
        <dbReference type="ARBA" id="ARBA00023242"/>
    </source>
</evidence>
<evidence type="ECO:0000256" key="2">
    <source>
        <dbReference type="ARBA" id="ARBA00023015"/>
    </source>
</evidence>
<name>A0A8S0PSF2_OLEEU</name>
<dbReference type="EMBL" id="CACTIH010000189">
    <property type="protein sequence ID" value="CAA2956501.1"/>
    <property type="molecule type" value="Genomic_DNA"/>
</dbReference>
<feature type="domain" description="ACT" evidence="8">
    <location>
        <begin position="137"/>
        <end position="205"/>
    </location>
</feature>
<keyword evidence="2" id="KW-0805">Transcription regulation</keyword>
<keyword evidence="4" id="KW-0539">Nucleus</keyword>
<sequence>MEYVKTAFDDLCILDEERTKGGRMEKRKHIDSDDEDEKYKSKNLEAERRRRKKLNDRLLELRSLMNKATIITDAVTYIEELQRHVKDLSDLLLEMDAKCVNEEETTKIEEINSAEDMKTWGIEPEVQVTSIDGTRLWIKIVCQKVKGGFSKLMEAMSVLGFDLTDISVTTSKGAILVTSCVEATRVGLPDVDQIKELLSEIIKSI</sequence>
<proteinExistence type="predicted"/>
<reference evidence="9 10" key="1">
    <citation type="submission" date="2019-12" db="EMBL/GenBank/DDBJ databases">
        <authorList>
            <person name="Alioto T."/>
            <person name="Alioto T."/>
            <person name="Gomez Garrido J."/>
        </authorList>
    </citation>
    <scope>NUCLEOTIDE SEQUENCE [LARGE SCALE GENOMIC DNA]</scope>
</reference>
<dbReference type="InterPro" id="IPR036638">
    <property type="entry name" value="HLH_DNA-bd_sf"/>
</dbReference>
<evidence type="ECO:0000256" key="5">
    <source>
        <dbReference type="SAM" id="Coils"/>
    </source>
</evidence>
<evidence type="ECO:0000256" key="3">
    <source>
        <dbReference type="ARBA" id="ARBA00023163"/>
    </source>
</evidence>
<evidence type="ECO:0000256" key="1">
    <source>
        <dbReference type="ARBA" id="ARBA00004123"/>
    </source>
</evidence>
<dbReference type="Gene3D" id="4.10.280.10">
    <property type="entry name" value="Helix-loop-helix DNA-binding domain"/>
    <property type="match status" value="1"/>
</dbReference>
<keyword evidence="3" id="KW-0804">Transcription</keyword>
<dbReference type="SMART" id="SM00353">
    <property type="entry name" value="HLH"/>
    <property type="match status" value="1"/>
</dbReference>
<dbReference type="Pfam" id="PF22754">
    <property type="entry name" value="bHLH-TF_ACT-like_plant"/>
    <property type="match status" value="1"/>
</dbReference>
<dbReference type="PROSITE" id="PS50888">
    <property type="entry name" value="BHLH"/>
    <property type="match status" value="1"/>
</dbReference>
<evidence type="ECO:0000256" key="6">
    <source>
        <dbReference type="SAM" id="MobiDB-lite"/>
    </source>
</evidence>
<dbReference type="PANTHER" id="PTHR31945:SF20">
    <property type="entry name" value="TRANSCRIPTION FACTOR DYT1"/>
    <property type="match status" value="1"/>
</dbReference>
<evidence type="ECO:0000313" key="9">
    <source>
        <dbReference type="EMBL" id="CAA2956501.1"/>
    </source>
</evidence>
<dbReference type="GO" id="GO:0043565">
    <property type="term" value="F:sequence-specific DNA binding"/>
    <property type="evidence" value="ECO:0007669"/>
    <property type="project" value="TreeGrafter"/>
</dbReference>
<organism evidence="9 10">
    <name type="scientific">Olea europaea subsp. europaea</name>
    <dbReference type="NCBI Taxonomy" id="158383"/>
    <lineage>
        <taxon>Eukaryota</taxon>
        <taxon>Viridiplantae</taxon>
        <taxon>Streptophyta</taxon>
        <taxon>Embryophyta</taxon>
        <taxon>Tracheophyta</taxon>
        <taxon>Spermatophyta</taxon>
        <taxon>Magnoliopsida</taxon>
        <taxon>eudicotyledons</taxon>
        <taxon>Gunneridae</taxon>
        <taxon>Pentapetalae</taxon>
        <taxon>asterids</taxon>
        <taxon>lamiids</taxon>
        <taxon>Lamiales</taxon>
        <taxon>Oleaceae</taxon>
        <taxon>Oleeae</taxon>
        <taxon>Olea</taxon>
    </lineage>
</organism>
<dbReference type="PROSITE" id="PS51671">
    <property type="entry name" value="ACT"/>
    <property type="match status" value="1"/>
</dbReference>
<comment type="subcellular location">
    <subcellularLocation>
        <location evidence="1">Nucleus</location>
    </subcellularLocation>
</comment>
<protein>
    <submittedName>
        <fullName evidence="9">Transcription factor DYT1</fullName>
    </submittedName>
</protein>
<evidence type="ECO:0000259" key="8">
    <source>
        <dbReference type="PROSITE" id="PS51671"/>
    </source>
</evidence>
<feature type="domain" description="BHLH" evidence="7">
    <location>
        <begin position="38"/>
        <end position="88"/>
    </location>
</feature>
<dbReference type="Gramene" id="OE9A066753T1">
    <property type="protein sequence ID" value="OE9A066753C1"/>
    <property type="gene ID" value="OE9A066753"/>
</dbReference>